<dbReference type="Gene3D" id="3.40.50.1820">
    <property type="entry name" value="alpha/beta hydrolase"/>
    <property type="match status" value="1"/>
</dbReference>
<dbReference type="RefSeq" id="WP_053043158.1">
    <property type="nucleotide sequence ID" value="NZ_CP059735.1"/>
</dbReference>
<proteinExistence type="predicted"/>
<dbReference type="InterPro" id="IPR022742">
    <property type="entry name" value="Hydrolase_4"/>
</dbReference>
<reference evidence="2 3" key="1">
    <citation type="journal article" date="2015" name="Genome Announc.">
        <title>Draft Genome Sequences of Marine Isolates of Thalassomonas viridans and Thalassomonas actiniarum.</title>
        <authorList>
            <person name="Olonade I."/>
            <person name="van Zyl L.J."/>
            <person name="Trindade M."/>
        </authorList>
    </citation>
    <scope>NUCLEOTIDE SEQUENCE [LARGE SCALE GENOMIC DNA]</scope>
    <source>
        <strain evidence="2 3">A5K-106</strain>
    </source>
</reference>
<accession>A0AAF0C429</accession>
<dbReference type="InterPro" id="IPR029058">
    <property type="entry name" value="AB_hydrolase_fold"/>
</dbReference>
<reference evidence="2 3" key="2">
    <citation type="journal article" date="2022" name="Mar. Drugs">
        <title>Bioassay-Guided Fractionation Leads to the Detection of Cholic Acid Generated by the Rare Thalassomonas sp.</title>
        <authorList>
            <person name="Pheiffer F."/>
            <person name="Schneider Y.K."/>
            <person name="Hansen E.H."/>
            <person name="Andersen J.H."/>
            <person name="Isaksson J."/>
            <person name="Busche T."/>
            <person name="R C."/>
            <person name="Kalinowski J."/>
            <person name="Zyl L.V."/>
            <person name="Trindade M."/>
        </authorList>
    </citation>
    <scope>NUCLEOTIDE SEQUENCE [LARGE SCALE GENOMIC DNA]</scope>
    <source>
        <strain evidence="2 3">A5K-106</strain>
    </source>
</reference>
<evidence type="ECO:0000313" key="3">
    <source>
        <dbReference type="Proteomes" id="UP000032568"/>
    </source>
</evidence>
<name>A0AAF0C429_9GAMM</name>
<protein>
    <submittedName>
        <fullName evidence="2">Alpha/beta fold hydrolase</fullName>
    </submittedName>
</protein>
<dbReference type="AlphaFoldDB" id="A0AAF0C429"/>
<sequence length="335" mass="38492">MAASIKLTKEAELNRVYRDKIQPFWQQGLFSDFSGVDNARINFAAFEQQNGQTSNNKLILVPGRSEGYLKYQELCYDLFHAGYSVYIIDHRGQGISQRLLNNPHKGYVKSFDDYSRDLHQFIDTIVRADSRSKNYILAHSMGAAIATRYLQQYENNISAAVFASPMIAINSGGIPDWFAACLIKTGNRLNQWLSKTPWYFIGQGGFAQKDFNNNPLMHSQVRYQKFTELYQTTTELQLGGVTFHWLNEAINTHKAIFRDLNRLKTPINVLQAGAEIIVDNRAQDEFCYRLNQIFPASCPGGKAITVDRARHELLFEKDEYRQQALTRAIQWFEAY</sequence>
<evidence type="ECO:0000313" key="2">
    <source>
        <dbReference type="EMBL" id="WDD99503.1"/>
    </source>
</evidence>
<feature type="domain" description="Serine aminopeptidase S33" evidence="1">
    <location>
        <begin position="56"/>
        <end position="318"/>
    </location>
</feature>
<dbReference type="Pfam" id="PF12146">
    <property type="entry name" value="Hydrolase_4"/>
    <property type="match status" value="1"/>
</dbReference>
<keyword evidence="2" id="KW-0378">Hydrolase</keyword>
<organism evidence="2 3">
    <name type="scientific">Thalassomonas actiniarum</name>
    <dbReference type="NCBI Taxonomy" id="485447"/>
    <lineage>
        <taxon>Bacteria</taxon>
        <taxon>Pseudomonadati</taxon>
        <taxon>Pseudomonadota</taxon>
        <taxon>Gammaproteobacteria</taxon>
        <taxon>Alteromonadales</taxon>
        <taxon>Colwelliaceae</taxon>
        <taxon>Thalassomonas</taxon>
    </lineage>
</organism>
<dbReference type="GO" id="GO:0016787">
    <property type="term" value="F:hydrolase activity"/>
    <property type="evidence" value="ECO:0007669"/>
    <property type="project" value="UniProtKB-KW"/>
</dbReference>
<dbReference type="EMBL" id="CP059735">
    <property type="protein sequence ID" value="WDD99503.1"/>
    <property type="molecule type" value="Genomic_DNA"/>
</dbReference>
<dbReference type="PANTHER" id="PTHR11614">
    <property type="entry name" value="PHOSPHOLIPASE-RELATED"/>
    <property type="match status" value="1"/>
</dbReference>
<gene>
    <name evidence="2" type="ORF">SG35_002130</name>
</gene>
<evidence type="ECO:0000259" key="1">
    <source>
        <dbReference type="Pfam" id="PF12146"/>
    </source>
</evidence>
<dbReference type="InterPro" id="IPR051044">
    <property type="entry name" value="MAG_DAG_Lipase"/>
</dbReference>
<keyword evidence="3" id="KW-1185">Reference proteome</keyword>
<dbReference type="KEGG" id="tact:SG35_002130"/>
<dbReference type="SUPFAM" id="SSF53474">
    <property type="entry name" value="alpha/beta-Hydrolases"/>
    <property type="match status" value="1"/>
</dbReference>
<dbReference type="Proteomes" id="UP000032568">
    <property type="component" value="Chromosome"/>
</dbReference>